<dbReference type="EnsemblMetazoa" id="Aqu2.1.34951_001">
    <property type="protein sequence ID" value="Aqu2.1.34951_001"/>
    <property type="gene ID" value="Aqu2.1.34951"/>
</dbReference>
<dbReference type="GO" id="GO:0015074">
    <property type="term" value="P:DNA integration"/>
    <property type="evidence" value="ECO:0007669"/>
    <property type="project" value="InterPro"/>
</dbReference>
<dbReference type="InterPro" id="IPR041588">
    <property type="entry name" value="Integrase_H2C2"/>
</dbReference>
<dbReference type="InterPro" id="IPR036397">
    <property type="entry name" value="RNaseH_sf"/>
</dbReference>
<dbReference type="InParanoid" id="A0A1X7V4Q1"/>
<dbReference type="STRING" id="400682.A0A1X7V4Q1"/>
<dbReference type="PROSITE" id="PS50994">
    <property type="entry name" value="INTEGRASE"/>
    <property type="match status" value="1"/>
</dbReference>
<organism evidence="2">
    <name type="scientific">Amphimedon queenslandica</name>
    <name type="common">Sponge</name>
    <dbReference type="NCBI Taxonomy" id="400682"/>
    <lineage>
        <taxon>Eukaryota</taxon>
        <taxon>Metazoa</taxon>
        <taxon>Porifera</taxon>
        <taxon>Demospongiae</taxon>
        <taxon>Heteroscleromorpha</taxon>
        <taxon>Haplosclerida</taxon>
        <taxon>Niphatidae</taxon>
        <taxon>Amphimedon</taxon>
    </lineage>
</organism>
<dbReference type="AlphaFoldDB" id="A0A1X7V4Q1"/>
<dbReference type="Gene3D" id="3.30.420.10">
    <property type="entry name" value="Ribonuclease H-like superfamily/Ribonuclease H"/>
    <property type="match status" value="1"/>
</dbReference>
<reference evidence="2" key="1">
    <citation type="submission" date="2017-05" db="UniProtKB">
        <authorList>
            <consortium name="EnsemblMetazoa"/>
        </authorList>
    </citation>
    <scope>IDENTIFICATION</scope>
</reference>
<dbReference type="PANTHER" id="PTHR37984">
    <property type="entry name" value="PROTEIN CBG26694"/>
    <property type="match status" value="1"/>
</dbReference>
<proteinExistence type="predicted"/>
<evidence type="ECO:0000313" key="2">
    <source>
        <dbReference type="EnsemblMetazoa" id="Aqu2.1.34951_001"/>
    </source>
</evidence>
<dbReference type="InterPro" id="IPR012337">
    <property type="entry name" value="RNaseH-like_sf"/>
</dbReference>
<evidence type="ECO:0000259" key="1">
    <source>
        <dbReference type="PROSITE" id="PS50994"/>
    </source>
</evidence>
<dbReference type="eggNOG" id="KOG0017">
    <property type="taxonomic scope" value="Eukaryota"/>
</dbReference>
<sequence length="134" mass="15376">MEELHKGHPGILPIKALAGSNIWWPGMDHQIERWARACSPCTQVKSDPALVALDPWVWPTKPWRRIHIDFAGPLLNKTYLVIVGAFSKWPQRYARWGVTSTTKIIDVLQHLFCKYGIPEQVVSDNGPQFRSEEF</sequence>
<dbReference type="PANTHER" id="PTHR37984:SF5">
    <property type="entry name" value="PROTEIN NYNRIN-LIKE"/>
    <property type="match status" value="1"/>
</dbReference>
<dbReference type="Pfam" id="PF17921">
    <property type="entry name" value="Integrase_H2C2"/>
    <property type="match status" value="1"/>
</dbReference>
<name>A0A1X7V4Q1_AMPQE</name>
<dbReference type="InterPro" id="IPR050951">
    <property type="entry name" value="Retrovirus_Pol_polyprotein"/>
</dbReference>
<protein>
    <recommendedName>
        <fullName evidence="1">Integrase catalytic domain-containing protein</fullName>
    </recommendedName>
</protein>
<dbReference type="SUPFAM" id="SSF53098">
    <property type="entry name" value="Ribonuclease H-like"/>
    <property type="match status" value="1"/>
</dbReference>
<accession>A0A1X7V4Q1</accession>
<dbReference type="OMA" id="ERWARAC"/>
<dbReference type="InterPro" id="IPR001584">
    <property type="entry name" value="Integrase_cat-core"/>
</dbReference>
<dbReference type="GO" id="GO:0003676">
    <property type="term" value="F:nucleic acid binding"/>
    <property type="evidence" value="ECO:0007669"/>
    <property type="project" value="InterPro"/>
</dbReference>
<dbReference type="Gene3D" id="1.10.340.70">
    <property type="match status" value="1"/>
</dbReference>
<feature type="domain" description="Integrase catalytic" evidence="1">
    <location>
        <begin position="58"/>
        <end position="134"/>
    </location>
</feature>